<feature type="transmembrane region" description="Helical" evidence="1">
    <location>
        <begin position="399"/>
        <end position="416"/>
    </location>
</feature>
<feature type="transmembrane region" description="Helical" evidence="1">
    <location>
        <begin position="334"/>
        <end position="358"/>
    </location>
</feature>
<keyword evidence="3" id="KW-1185">Reference proteome</keyword>
<name>A0AB38A1M8_9LACT</name>
<feature type="transmembrane region" description="Helical" evidence="1">
    <location>
        <begin position="240"/>
        <end position="262"/>
    </location>
</feature>
<evidence type="ECO:0000313" key="2">
    <source>
        <dbReference type="EMBL" id="SEA57376.1"/>
    </source>
</evidence>
<feature type="transmembrane region" description="Helical" evidence="1">
    <location>
        <begin position="117"/>
        <end position="137"/>
    </location>
</feature>
<dbReference type="RefSeq" id="WP_086985944.1">
    <property type="nucleotide sequence ID" value="NZ_FJNA01000001.1"/>
</dbReference>
<evidence type="ECO:0000313" key="3">
    <source>
        <dbReference type="Proteomes" id="UP000199042"/>
    </source>
</evidence>
<sequence>MQNKKFKKNLPLIVACSILIGSLLAVLFHYADLKIGYDTDEIFTFGLSNGFFYELFTSQYDKWHPSSDYFDFLTVNNTDKFRFDSVYYNQTQDVHPPLFYMIFHAVSSFLPNTFSKWIGISINIGFYLLICLVIYFLMNRLVKNKWVSLSAVAFWGGSMGAISSVMFIRMYTMLTFGTTLFLYVAILFLQSEKIKLKDLLVIYVVYLVGILTQYYFLVAAFFISFLLCAFLMVLKKWKAIAAFTVTMFGAIASSVLLYPVMLKHIFASYRGKEAFSSVASDSPDNLSKYLDIINSSFFGGRGGYLLACVALLTVAAAVSYALRNNAKESAADKLTVAVTGWFGPAMLMIVPALLHILVIQKISPFQSGRYVYCVFPALMSGIIYLVYISAKQFAQNERFAYVLIAACCLATTYFGFRNDYVEYLLPEQKTTSDLVQEYSDNDVFLIINEDAEWRIIESIAELIHFKNIYPYSTNLSDIILPNEEKLLNESSLIVYIDTSFDQNIMIEKIMDTYGFTGCKQLYYSGNAYEIIRYSFIK</sequence>
<feature type="transmembrane region" description="Helical" evidence="1">
    <location>
        <begin position="146"/>
        <end position="165"/>
    </location>
</feature>
<reference evidence="2 3" key="1">
    <citation type="submission" date="2016-10" db="EMBL/GenBank/DDBJ databases">
        <authorList>
            <person name="Varghese N."/>
            <person name="Submissions S."/>
        </authorList>
    </citation>
    <scope>NUCLEOTIDE SEQUENCE [LARGE SCALE GENOMIC DNA]</scope>
    <source>
        <strain evidence="2 3">DSM 14526</strain>
    </source>
</reference>
<proteinExistence type="predicted"/>
<evidence type="ECO:0000256" key="1">
    <source>
        <dbReference type="SAM" id="Phobius"/>
    </source>
</evidence>
<keyword evidence="1" id="KW-1133">Transmembrane helix</keyword>
<feature type="transmembrane region" description="Helical" evidence="1">
    <location>
        <begin position="12"/>
        <end position="31"/>
    </location>
</feature>
<gene>
    <name evidence="2" type="ORF">SAMN04488525_103493</name>
</gene>
<feature type="transmembrane region" description="Helical" evidence="1">
    <location>
        <begin position="303"/>
        <end position="322"/>
    </location>
</feature>
<feature type="transmembrane region" description="Helical" evidence="1">
    <location>
        <begin position="201"/>
        <end position="234"/>
    </location>
</feature>
<feature type="transmembrane region" description="Helical" evidence="1">
    <location>
        <begin position="171"/>
        <end position="189"/>
    </location>
</feature>
<dbReference type="EMBL" id="FNQH01000003">
    <property type="protein sequence ID" value="SEA57376.1"/>
    <property type="molecule type" value="Genomic_DNA"/>
</dbReference>
<comment type="caution">
    <text evidence="2">The sequence shown here is derived from an EMBL/GenBank/DDBJ whole genome shotgun (WGS) entry which is preliminary data.</text>
</comment>
<keyword evidence="1" id="KW-0472">Membrane</keyword>
<accession>A0AB38A1M8</accession>
<evidence type="ECO:0008006" key="4">
    <source>
        <dbReference type="Google" id="ProtNLM"/>
    </source>
</evidence>
<dbReference type="AlphaFoldDB" id="A0AB38A1M8"/>
<feature type="transmembrane region" description="Helical" evidence="1">
    <location>
        <begin position="370"/>
        <end position="387"/>
    </location>
</feature>
<protein>
    <recommendedName>
        <fullName evidence="4">Glycosyltransferase RgtA/B/C/D-like domain-containing protein</fullName>
    </recommendedName>
</protein>
<keyword evidence="1" id="KW-0812">Transmembrane</keyword>
<organism evidence="2 3">
    <name type="scientific">Trichococcus collinsii</name>
    <dbReference type="NCBI Taxonomy" id="157076"/>
    <lineage>
        <taxon>Bacteria</taxon>
        <taxon>Bacillati</taxon>
        <taxon>Bacillota</taxon>
        <taxon>Bacilli</taxon>
        <taxon>Lactobacillales</taxon>
        <taxon>Carnobacteriaceae</taxon>
        <taxon>Trichococcus</taxon>
    </lineage>
</organism>
<dbReference type="Proteomes" id="UP000199042">
    <property type="component" value="Unassembled WGS sequence"/>
</dbReference>